<reference evidence="4 5" key="1">
    <citation type="journal article" date="2012" name="BMC Genomics">
        <title>Comparative genomic analysis and phylogenetic position of Theileria equi.</title>
        <authorList>
            <person name="Kappmeyer L.S."/>
            <person name="Thiagarajan M."/>
            <person name="Herndon D.R."/>
            <person name="Ramsay J.D."/>
            <person name="Caler E."/>
            <person name="Djikeng A."/>
            <person name="Gillespie J.J."/>
            <person name="Lau A.O."/>
            <person name="Roalson E.H."/>
            <person name="Silva J.C."/>
            <person name="Silva M.G."/>
            <person name="Suarez C.E."/>
            <person name="Ueti M.W."/>
            <person name="Nene V.M."/>
            <person name="Mealey R.H."/>
            <person name="Knowles D.P."/>
            <person name="Brayton K.A."/>
        </authorList>
    </citation>
    <scope>NUCLEOTIDE SEQUENCE [LARGE SCALE GENOMIC DNA]</scope>
    <source>
        <strain evidence="4 5">WA</strain>
    </source>
</reference>
<dbReference type="EMBL" id="CP001670">
    <property type="protein sequence ID" value="AFZ81297.1"/>
    <property type="molecule type" value="Genomic_DNA"/>
</dbReference>
<keyword evidence="3" id="KW-0539">Nucleus</keyword>
<comment type="similarity">
    <text evidence="2">Belongs to the RRP1 family.</text>
</comment>
<dbReference type="eggNOG" id="KOG3911">
    <property type="taxonomic scope" value="Eukaryota"/>
</dbReference>
<gene>
    <name evidence="4" type="ORF">BEWA_007060</name>
</gene>
<dbReference type="GeneID" id="15805436"/>
<sequence>MEDRIVQRICHMLANTEENTRNKALRDLKNFLSKKEDDIDPITMNKIAKALYYAIWMSDKPLKLRVVCVRIVQLHDVMKNTNNIYSYFHCLFESLSREWHLLDKHRMDKILLFVRILTAEILFFLNKNKWDITSIDRISDIITDEDTIYSKRSTGLGFQFSQIFVEEFNNNVEDLKGKNEFNKLSQLEGLHLLYPFLFIASTLDHKHMLDVLHSYVFHKLDTIESFDLSPIISTMRYLSEDQLIPFYNRKLMLSTLELYDNSDIKVKKLDKKTENTSKRFLENIKSAFDIPDSDLSDHNFLGECGDTDCLGCDSNNHFVSLSQRFGGTLKRRLYDLALLNKTKNYLIKTKASDEKSKSLLAKLRDPRVQDQLSFYSLYSIKRLKLMDRFKFSDELYKIVDLVRKNESISKHEVVIDVKKAIENIRNGVPQPSALSTPNSQKKDKRKVVFNLKKNQVTAIPKRKKSNLRPFSVPILV</sequence>
<dbReference type="AlphaFoldDB" id="L0B0B5"/>
<dbReference type="KEGG" id="beq:BEWA_007060"/>
<dbReference type="GO" id="GO:0005634">
    <property type="term" value="C:nucleus"/>
    <property type="evidence" value="ECO:0007669"/>
    <property type="project" value="UniProtKB-SubCell"/>
</dbReference>
<keyword evidence="5" id="KW-1185">Reference proteome</keyword>
<dbReference type="OrthoDB" id="2019504at2759"/>
<accession>L0B0B5</accession>
<evidence type="ECO:0000313" key="5">
    <source>
        <dbReference type="Proteomes" id="UP000031512"/>
    </source>
</evidence>
<evidence type="ECO:0000256" key="3">
    <source>
        <dbReference type="ARBA" id="ARBA00023242"/>
    </source>
</evidence>
<evidence type="ECO:0000256" key="2">
    <source>
        <dbReference type="ARBA" id="ARBA00006374"/>
    </source>
</evidence>
<dbReference type="VEuPathDB" id="PiroplasmaDB:BEWA_007060"/>
<dbReference type="GO" id="GO:0030688">
    <property type="term" value="C:preribosome, small subunit precursor"/>
    <property type="evidence" value="ECO:0007669"/>
    <property type="project" value="InterPro"/>
</dbReference>
<dbReference type="Proteomes" id="UP000031512">
    <property type="component" value="Chromosome 3"/>
</dbReference>
<name>L0B0B5_THEEQ</name>
<dbReference type="InterPro" id="IPR010301">
    <property type="entry name" value="RRP1"/>
</dbReference>
<comment type="subcellular location">
    <subcellularLocation>
        <location evidence="1">Nucleus</location>
    </subcellularLocation>
</comment>
<protein>
    <submittedName>
        <fullName evidence="4">Nucleolar protein,Nop52 domain-containing protein</fullName>
    </submittedName>
</protein>
<evidence type="ECO:0000256" key="1">
    <source>
        <dbReference type="ARBA" id="ARBA00004123"/>
    </source>
</evidence>
<dbReference type="STRING" id="1537102.L0B0B5"/>
<evidence type="ECO:0000313" key="4">
    <source>
        <dbReference type="EMBL" id="AFZ81297.1"/>
    </source>
</evidence>
<dbReference type="GO" id="GO:0006364">
    <property type="term" value="P:rRNA processing"/>
    <property type="evidence" value="ECO:0007669"/>
    <property type="project" value="InterPro"/>
</dbReference>
<organism evidence="4 5">
    <name type="scientific">Theileria equi strain WA</name>
    <dbReference type="NCBI Taxonomy" id="1537102"/>
    <lineage>
        <taxon>Eukaryota</taxon>
        <taxon>Sar</taxon>
        <taxon>Alveolata</taxon>
        <taxon>Apicomplexa</taxon>
        <taxon>Aconoidasida</taxon>
        <taxon>Piroplasmida</taxon>
        <taxon>Theileriidae</taxon>
        <taxon>Theileria</taxon>
    </lineage>
</organism>
<dbReference type="RefSeq" id="XP_004830963.1">
    <property type="nucleotide sequence ID" value="XM_004830906.1"/>
</dbReference>
<dbReference type="Pfam" id="PF05997">
    <property type="entry name" value="Nop52"/>
    <property type="match status" value="1"/>
</dbReference>
<proteinExistence type="inferred from homology"/>